<dbReference type="GeneID" id="97240450"/>
<evidence type="ECO:0000313" key="8">
    <source>
        <dbReference type="Proteomes" id="UP000075787"/>
    </source>
</evidence>
<dbReference type="Proteomes" id="UP000075787">
    <property type="component" value="Unassembled WGS sequence"/>
</dbReference>
<dbReference type="PANTHER" id="PTHR30482">
    <property type="entry name" value="HIGH-AFFINITY BRANCHED-CHAIN AMINO ACID TRANSPORT SYSTEM PERMEASE"/>
    <property type="match status" value="1"/>
</dbReference>
<comment type="caution">
    <text evidence="7">The sequence shown here is derived from an EMBL/GenBank/DDBJ whole genome shotgun (WGS) entry which is preliminary data.</text>
</comment>
<evidence type="ECO:0000256" key="3">
    <source>
        <dbReference type="ARBA" id="ARBA00022692"/>
    </source>
</evidence>
<keyword evidence="2" id="KW-1003">Cell membrane</keyword>
<dbReference type="Pfam" id="PF02653">
    <property type="entry name" value="BPD_transp_2"/>
    <property type="match status" value="1"/>
</dbReference>
<dbReference type="PANTHER" id="PTHR30482:SF17">
    <property type="entry name" value="ABC TRANSPORTER ATP-BINDING PROTEIN"/>
    <property type="match status" value="1"/>
</dbReference>
<evidence type="ECO:0000256" key="4">
    <source>
        <dbReference type="ARBA" id="ARBA00022989"/>
    </source>
</evidence>
<dbReference type="RefSeq" id="WP_062769262.1">
    <property type="nucleotide sequence ID" value="NZ_CP121045.1"/>
</dbReference>
<keyword evidence="4 6" id="KW-1133">Transmembrane helix</keyword>
<comment type="subcellular location">
    <subcellularLocation>
        <location evidence="1">Cell membrane</location>
        <topology evidence="1">Multi-pass membrane protein</topology>
    </subcellularLocation>
</comment>
<name>A0A161QYT5_9PROT</name>
<evidence type="ECO:0000313" key="7">
    <source>
        <dbReference type="EMBL" id="KYO49865.1"/>
    </source>
</evidence>
<feature type="transmembrane region" description="Helical" evidence="6">
    <location>
        <begin position="313"/>
        <end position="337"/>
    </location>
</feature>
<accession>A0A161QYT5</accession>
<keyword evidence="3 6" id="KW-0812">Transmembrane</keyword>
<keyword evidence="5 6" id="KW-0472">Membrane</keyword>
<sequence>MTDRTLPTGKTTAAAMRGGARPGGPGFLARYGLWIFAIIVMIAAPQFMTSGFSRSMLSQIGIAIIFALSYNMLLGQGGMLSFGHAVFYGLGGFAAIHVLNEISPDGFPLPLELLPLAGGVGAMVFGVIFGWISTARAGTTFAMISLGIGELVYAGTSMFPDQFGGESGISGNRVTDTSLFFGYGPQVEVYYLIAFWCLISTIVMYLLTRTPLGRMANAVRDNEERVRFVGYDPRIVRFVQYVLASFFAGIAGGLTAINYEIVTAENVSAVTSGSVLLMTFIGGVGNFAGPILGAILVTVLQLSLSSITETWQLYFGLLFVVMVMFAPMGLAGIIMAHQPVWQAGRMGRLVAPYAIGLVTFLIMGMGLVALIEMNYYMSTTYDASIPMELFGQKVSVHETIPWALAIAATIIGGYLFRLAIRGIVRAWDAVVAEIKQGGA</sequence>
<feature type="transmembrane region" description="Helical" evidence="6">
    <location>
        <begin position="27"/>
        <end position="44"/>
    </location>
</feature>
<evidence type="ECO:0000256" key="2">
    <source>
        <dbReference type="ARBA" id="ARBA00022475"/>
    </source>
</evidence>
<feature type="transmembrane region" description="Helical" evidence="6">
    <location>
        <begin position="79"/>
        <end position="99"/>
    </location>
</feature>
<proteinExistence type="predicted"/>
<evidence type="ECO:0000256" key="1">
    <source>
        <dbReference type="ARBA" id="ARBA00004651"/>
    </source>
</evidence>
<organism evidence="7 8">
    <name type="scientific">Tistrella mobilis</name>
    <dbReference type="NCBI Taxonomy" id="171437"/>
    <lineage>
        <taxon>Bacteria</taxon>
        <taxon>Pseudomonadati</taxon>
        <taxon>Pseudomonadota</taxon>
        <taxon>Alphaproteobacteria</taxon>
        <taxon>Geminicoccales</taxon>
        <taxon>Geminicoccaceae</taxon>
        <taxon>Tistrella</taxon>
    </lineage>
</organism>
<feature type="transmembrane region" description="Helical" evidence="6">
    <location>
        <begin position="349"/>
        <end position="371"/>
    </location>
</feature>
<protein>
    <submittedName>
        <fullName evidence="7">ABC transporter permease</fullName>
    </submittedName>
</protein>
<dbReference type="AlphaFoldDB" id="A0A161QYT5"/>
<dbReference type="GO" id="GO:0015658">
    <property type="term" value="F:branched-chain amino acid transmembrane transporter activity"/>
    <property type="evidence" value="ECO:0007669"/>
    <property type="project" value="InterPro"/>
</dbReference>
<feature type="transmembrane region" description="Helical" evidence="6">
    <location>
        <begin position="56"/>
        <end position="73"/>
    </location>
</feature>
<feature type="transmembrane region" description="Helical" evidence="6">
    <location>
        <begin position="241"/>
        <end position="261"/>
    </location>
</feature>
<dbReference type="InterPro" id="IPR043428">
    <property type="entry name" value="LivM-like"/>
</dbReference>
<dbReference type="GO" id="GO:0005886">
    <property type="term" value="C:plasma membrane"/>
    <property type="evidence" value="ECO:0007669"/>
    <property type="project" value="UniProtKB-SubCell"/>
</dbReference>
<evidence type="ECO:0000256" key="6">
    <source>
        <dbReference type="SAM" id="Phobius"/>
    </source>
</evidence>
<feature type="transmembrane region" description="Helical" evidence="6">
    <location>
        <begin position="189"/>
        <end position="207"/>
    </location>
</feature>
<reference evidence="7 8" key="1">
    <citation type="submission" date="2015-12" db="EMBL/GenBank/DDBJ databases">
        <title>Genome sequence of Tistrella mobilis MCCC 1A02139.</title>
        <authorList>
            <person name="Lu L."/>
            <person name="Lai Q."/>
            <person name="Shao Z."/>
            <person name="Qian P."/>
        </authorList>
    </citation>
    <scope>NUCLEOTIDE SEQUENCE [LARGE SCALE GENOMIC DNA]</scope>
    <source>
        <strain evidence="7 8">MCCC 1A02139</strain>
    </source>
</reference>
<feature type="transmembrane region" description="Helical" evidence="6">
    <location>
        <begin position="111"/>
        <end position="132"/>
    </location>
</feature>
<dbReference type="CDD" id="cd06581">
    <property type="entry name" value="TM_PBP1_LivM_like"/>
    <property type="match status" value="1"/>
</dbReference>
<dbReference type="OrthoDB" id="9804361at2"/>
<gene>
    <name evidence="7" type="ORF">AUP44_15125</name>
</gene>
<dbReference type="EMBL" id="LPZR01000213">
    <property type="protein sequence ID" value="KYO49865.1"/>
    <property type="molecule type" value="Genomic_DNA"/>
</dbReference>
<feature type="transmembrane region" description="Helical" evidence="6">
    <location>
        <begin position="399"/>
        <end position="416"/>
    </location>
</feature>
<evidence type="ECO:0000256" key="5">
    <source>
        <dbReference type="ARBA" id="ARBA00023136"/>
    </source>
</evidence>
<dbReference type="InterPro" id="IPR001851">
    <property type="entry name" value="ABC_transp_permease"/>
</dbReference>